<evidence type="ECO:0000259" key="3">
    <source>
        <dbReference type="Pfam" id="PF18912"/>
    </source>
</evidence>
<dbReference type="InterPro" id="IPR029057">
    <property type="entry name" value="PRTase-like"/>
</dbReference>
<dbReference type="Proteomes" id="UP000178946">
    <property type="component" value="Unassembled WGS sequence"/>
</dbReference>
<evidence type="ECO:0000256" key="1">
    <source>
        <dbReference type="ARBA" id="ARBA00008007"/>
    </source>
</evidence>
<dbReference type="EMBL" id="MGIR01000008">
    <property type="protein sequence ID" value="OGM90766.1"/>
    <property type="molecule type" value="Genomic_DNA"/>
</dbReference>
<evidence type="ECO:0008006" key="6">
    <source>
        <dbReference type="Google" id="ProtNLM"/>
    </source>
</evidence>
<accession>A0A1F8DQS2</accession>
<proteinExistence type="inferred from homology"/>
<dbReference type="InterPro" id="IPR000836">
    <property type="entry name" value="PRTase_dom"/>
</dbReference>
<protein>
    <recommendedName>
        <fullName evidence="6">Phosphoribosyltransferase domain-containing protein</fullName>
    </recommendedName>
</protein>
<evidence type="ECO:0000259" key="2">
    <source>
        <dbReference type="Pfam" id="PF00156"/>
    </source>
</evidence>
<feature type="domain" description="Phosphoribosyltransferase" evidence="2">
    <location>
        <begin position="183"/>
        <end position="250"/>
    </location>
</feature>
<dbReference type="Gene3D" id="3.40.50.2020">
    <property type="match status" value="1"/>
</dbReference>
<dbReference type="PANTHER" id="PTHR47505:SF1">
    <property type="entry name" value="DNA UTILIZATION PROTEIN YHGH"/>
    <property type="match status" value="1"/>
</dbReference>
<dbReference type="InterPro" id="IPR044005">
    <property type="entry name" value="DZR_2"/>
</dbReference>
<dbReference type="InterPro" id="IPR051910">
    <property type="entry name" value="ComF/GntX_DNA_util-trans"/>
</dbReference>
<organism evidence="4 5">
    <name type="scientific">Candidatus Wolfebacteria bacterium RIFCSPLOWO2_01_FULL_45_19</name>
    <dbReference type="NCBI Taxonomy" id="1802557"/>
    <lineage>
        <taxon>Bacteria</taxon>
        <taxon>Candidatus Wolfeibacteriota</taxon>
    </lineage>
</organism>
<dbReference type="AlphaFoldDB" id="A0A1F8DQS2"/>
<dbReference type="Pfam" id="PF00156">
    <property type="entry name" value="Pribosyltran"/>
    <property type="match status" value="1"/>
</dbReference>
<gene>
    <name evidence="4" type="ORF">A3A20_03020</name>
</gene>
<evidence type="ECO:0000313" key="4">
    <source>
        <dbReference type="EMBL" id="OGM90766.1"/>
    </source>
</evidence>
<dbReference type="PANTHER" id="PTHR47505">
    <property type="entry name" value="DNA UTILIZATION PROTEIN YHGH"/>
    <property type="match status" value="1"/>
</dbReference>
<dbReference type="CDD" id="cd06223">
    <property type="entry name" value="PRTases_typeI"/>
    <property type="match status" value="1"/>
</dbReference>
<sequence length="252" mass="27716">MILRKKSNTNGFMTALNGIKNFILDILFPRICVNCNKFLKSGIVCDLCLKQVKIYNACACAVCGKRLPLAKKTCHPKAPYILAAAADYNDVIREIIHVMKYKHITEAAEPLAKIAEDFIGLSRLPLKNRVIIPIPLHKSRERKRGFNQAALIAEKISLVFNIPVASGALVRIKNTEPQFQINSRTSGDVGVKTAKAQNLCDCFEVPNPKQIARKQVLLVDDITTSGATLREAAETLKKAGARNIIALVIAKA</sequence>
<evidence type="ECO:0000313" key="5">
    <source>
        <dbReference type="Proteomes" id="UP000178946"/>
    </source>
</evidence>
<feature type="domain" description="Double zinc ribbon" evidence="3">
    <location>
        <begin position="23"/>
        <end position="74"/>
    </location>
</feature>
<dbReference type="STRING" id="1802557.A3A20_03020"/>
<dbReference type="Pfam" id="PF18912">
    <property type="entry name" value="DZR_2"/>
    <property type="match status" value="1"/>
</dbReference>
<reference evidence="4 5" key="1">
    <citation type="journal article" date="2016" name="Nat. Commun.">
        <title>Thousands of microbial genomes shed light on interconnected biogeochemical processes in an aquifer system.</title>
        <authorList>
            <person name="Anantharaman K."/>
            <person name="Brown C.T."/>
            <person name="Hug L.A."/>
            <person name="Sharon I."/>
            <person name="Castelle C.J."/>
            <person name="Probst A.J."/>
            <person name="Thomas B.C."/>
            <person name="Singh A."/>
            <person name="Wilkins M.J."/>
            <person name="Karaoz U."/>
            <person name="Brodie E.L."/>
            <person name="Williams K.H."/>
            <person name="Hubbard S.S."/>
            <person name="Banfield J.F."/>
        </authorList>
    </citation>
    <scope>NUCLEOTIDE SEQUENCE [LARGE SCALE GENOMIC DNA]</scope>
</reference>
<name>A0A1F8DQS2_9BACT</name>
<dbReference type="SUPFAM" id="SSF53271">
    <property type="entry name" value="PRTase-like"/>
    <property type="match status" value="1"/>
</dbReference>
<comment type="caution">
    <text evidence="4">The sequence shown here is derived from an EMBL/GenBank/DDBJ whole genome shotgun (WGS) entry which is preliminary data.</text>
</comment>
<comment type="similarity">
    <text evidence="1">Belongs to the ComF/GntX family.</text>
</comment>